<accession>A0A6J7EIZ0</accession>
<evidence type="ECO:0000313" key="1">
    <source>
        <dbReference type="EMBL" id="CAB4883452.1"/>
    </source>
</evidence>
<dbReference type="AlphaFoldDB" id="A0A6J7EIZ0"/>
<dbReference type="Pfam" id="PF13370">
    <property type="entry name" value="Fer4_13"/>
    <property type="match status" value="1"/>
</dbReference>
<sequence length="68" mass="7072">MSLRPVIDESACALHGDCVEVAPQVFRIDDIAVVIGTGPDDLILEAASVCPSVAIAVFDDATGDQVYP</sequence>
<organism evidence="1">
    <name type="scientific">freshwater metagenome</name>
    <dbReference type="NCBI Taxonomy" id="449393"/>
    <lineage>
        <taxon>unclassified sequences</taxon>
        <taxon>metagenomes</taxon>
        <taxon>ecological metagenomes</taxon>
    </lineage>
</organism>
<dbReference type="SUPFAM" id="SSF54862">
    <property type="entry name" value="4Fe-4S ferredoxins"/>
    <property type="match status" value="1"/>
</dbReference>
<proteinExistence type="predicted"/>
<name>A0A6J7EIZ0_9ZZZZ</name>
<protein>
    <submittedName>
        <fullName evidence="1">Unannotated protein</fullName>
    </submittedName>
</protein>
<reference evidence="1" key="1">
    <citation type="submission" date="2020-05" db="EMBL/GenBank/DDBJ databases">
        <authorList>
            <person name="Chiriac C."/>
            <person name="Salcher M."/>
            <person name="Ghai R."/>
            <person name="Kavagutti S V."/>
        </authorList>
    </citation>
    <scope>NUCLEOTIDE SEQUENCE</scope>
</reference>
<gene>
    <name evidence="1" type="ORF">UFOPK3444_01676</name>
</gene>
<dbReference type="EMBL" id="CAFBLU010000065">
    <property type="protein sequence ID" value="CAB4883452.1"/>
    <property type="molecule type" value="Genomic_DNA"/>
</dbReference>
<dbReference type="Gene3D" id="3.30.70.20">
    <property type="match status" value="1"/>
</dbReference>